<proteinExistence type="predicted"/>
<accession>A0A4R5M7B1</accession>
<keyword evidence="3" id="KW-1185">Reference proteome</keyword>
<reference evidence="2 3" key="1">
    <citation type="submission" date="2019-03" db="EMBL/GenBank/DDBJ databases">
        <title>Paraburkholderia sp. 4M-K11, isolated from subtropical forest soil.</title>
        <authorList>
            <person name="Gao Z.-H."/>
            <person name="Qiu L.-H."/>
        </authorList>
    </citation>
    <scope>NUCLEOTIDE SEQUENCE [LARGE SCALE GENOMIC DNA]</scope>
    <source>
        <strain evidence="2 3">4M-K11</strain>
    </source>
</reference>
<protein>
    <submittedName>
        <fullName evidence="2">Uncharacterized protein</fullName>
    </submittedName>
</protein>
<evidence type="ECO:0000313" key="3">
    <source>
        <dbReference type="Proteomes" id="UP000295722"/>
    </source>
</evidence>
<sequence length="114" mass="12627">MVYPSSVDKFTKLLQSNTKAAHEDDLAAYRRTMTLMSTILELSETLDLTRRASCHAHGRNKSERDRVQPLAPNFKIARGGSTRLARQSNVRIGEPDTSALPPNSRCVRCTVANG</sequence>
<organism evidence="2 3">
    <name type="scientific">Paraburkholderia silviterrae</name>
    <dbReference type="NCBI Taxonomy" id="2528715"/>
    <lineage>
        <taxon>Bacteria</taxon>
        <taxon>Pseudomonadati</taxon>
        <taxon>Pseudomonadota</taxon>
        <taxon>Betaproteobacteria</taxon>
        <taxon>Burkholderiales</taxon>
        <taxon>Burkholderiaceae</taxon>
        <taxon>Paraburkholderia</taxon>
    </lineage>
</organism>
<dbReference type="Proteomes" id="UP000295722">
    <property type="component" value="Unassembled WGS sequence"/>
</dbReference>
<evidence type="ECO:0000313" key="2">
    <source>
        <dbReference type="EMBL" id="TDG22004.1"/>
    </source>
</evidence>
<feature type="region of interest" description="Disordered" evidence="1">
    <location>
        <begin position="85"/>
        <end position="104"/>
    </location>
</feature>
<name>A0A4R5M7B1_9BURK</name>
<gene>
    <name evidence="2" type="ORF">EYW47_19125</name>
</gene>
<dbReference type="AlphaFoldDB" id="A0A4R5M7B1"/>
<dbReference type="EMBL" id="SMRP01000009">
    <property type="protein sequence ID" value="TDG22004.1"/>
    <property type="molecule type" value="Genomic_DNA"/>
</dbReference>
<comment type="caution">
    <text evidence="2">The sequence shown here is derived from an EMBL/GenBank/DDBJ whole genome shotgun (WGS) entry which is preliminary data.</text>
</comment>
<dbReference type="RefSeq" id="WP_133196404.1">
    <property type="nucleotide sequence ID" value="NZ_JBHUCW010000037.1"/>
</dbReference>
<evidence type="ECO:0000256" key="1">
    <source>
        <dbReference type="SAM" id="MobiDB-lite"/>
    </source>
</evidence>